<evidence type="ECO:0000256" key="4">
    <source>
        <dbReference type="ARBA" id="ARBA00023136"/>
    </source>
</evidence>
<comment type="subcellular location">
    <subcellularLocation>
        <location evidence="6">Cell outer membrane</location>
    </subcellularLocation>
    <subcellularLocation>
        <location evidence="1">Membrane</location>
    </subcellularLocation>
</comment>
<dbReference type="InterPro" id="IPR005644">
    <property type="entry name" value="NolW-like"/>
</dbReference>
<dbReference type="HOGENOM" id="CLU_006756_1_2_5"/>
<dbReference type="Pfam" id="PF00263">
    <property type="entry name" value="Secretin"/>
    <property type="match status" value="1"/>
</dbReference>
<dbReference type="Proteomes" id="UP000007735">
    <property type="component" value="Chromosome"/>
</dbReference>
<organism evidence="11 12">
    <name type="scientific">Sinorhizobium fredii (strain HH103)</name>
    <dbReference type="NCBI Taxonomy" id="1117943"/>
    <lineage>
        <taxon>Bacteria</taxon>
        <taxon>Pseudomonadati</taxon>
        <taxon>Pseudomonadota</taxon>
        <taxon>Alphaproteobacteria</taxon>
        <taxon>Hyphomicrobiales</taxon>
        <taxon>Rhizobiaceae</taxon>
        <taxon>Sinorhizobium/Ensifer group</taxon>
        <taxon>Sinorhizobium</taxon>
    </lineage>
</organism>
<dbReference type="EMBL" id="HE616890">
    <property type="protein sequence ID" value="CCE97182.1"/>
    <property type="molecule type" value="Genomic_DNA"/>
</dbReference>
<dbReference type="GO" id="GO:0009279">
    <property type="term" value="C:cell outer membrane"/>
    <property type="evidence" value="ECO:0007669"/>
    <property type="project" value="UniProtKB-SubCell"/>
</dbReference>
<dbReference type="PROSITE" id="PS51257">
    <property type="entry name" value="PROKAR_LIPOPROTEIN"/>
    <property type="match status" value="1"/>
</dbReference>
<dbReference type="Pfam" id="PF03958">
    <property type="entry name" value="Secretin_N"/>
    <property type="match status" value="3"/>
</dbReference>
<feature type="domain" description="NolW-like" evidence="9">
    <location>
        <begin position="255"/>
        <end position="320"/>
    </location>
</feature>
<evidence type="ECO:0000313" key="11">
    <source>
        <dbReference type="EMBL" id="CCE97182.1"/>
    </source>
</evidence>
<evidence type="ECO:0000256" key="3">
    <source>
        <dbReference type="ARBA" id="ARBA00022729"/>
    </source>
</evidence>
<accession>G9AB91</accession>
<evidence type="ECO:0000256" key="7">
    <source>
        <dbReference type="SAM" id="MobiDB-lite"/>
    </source>
</evidence>
<protein>
    <submittedName>
        <fullName evidence="11">General secretion pathway protein D GspD-like</fullName>
    </submittedName>
</protein>
<dbReference type="InterPro" id="IPR001775">
    <property type="entry name" value="GspD/PilQ"/>
</dbReference>
<comment type="similarity">
    <text evidence="5">Belongs to the bacterial secretin family.</text>
</comment>
<dbReference type="KEGG" id="sfh:SFHH103_02687"/>
<evidence type="ECO:0000259" key="10">
    <source>
        <dbReference type="Pfam" id="PF21305"/>
    </source>
</evidence>
<evidence type="ECO:0000256" key="5">
    <source>
        <dbReference type="RuleBase" id="RU004003"/>
    </source>
</evidence>
<keyword evidence="3" id="KW-0732">Signal</keyword>
<feature type="domain" description="NolW-like" evidence="9">
    <location>
        <begin position="330"/>
        <end position="439"/>
    </location>
</feature>
<dbReference type="eggNOG" id="COG1450">
    <property type="taxonomic scope" value="Bacteria"/>
</dbReference>
<dbReference type="GO" id="GO:0015627">
    <property type="term" value="C:type II protein secretion system complex"/>
    <property type="evidence" value="ECO:0007669"/>
    <property type="project" value="TreeGrafter"/>
</dbReference>
<dbReference type="PRINTS" id="PR00811">
    <property type="entry name" value="BCTERIALGSPD"/>
</dbReference>
<dbReference type="InterPro" id="IPR049371">
    <property type="entry name" value="GspD-like_N0"/>
</dbReference>
<dbReference type="RefSeq" id="WP_014329607.1">
    <property type="nucleotide sequence ID" value="NZ_CP183939.1"/>
</dbReference>
<dbReference type="InterPro" id="IPR004846">
    <property type="entry name" value="T2SS/T3SS_dom"/>
</dbReference>
<name>G9AB91_SINF1</name>
<keyword evidence="2" id="KW-0812">Transmembrane</keyword>
<evidence type="ECO:0000256" key="2">
    <source>
        <dbReference type="ARBA" id="ARBA00022692"/>
    </source>
</evidence>
<evidence type="ECO:0000256" key="6">
    <source>
        <dbReference type="RuleBase" id="RU004004"/>
    </source>
</evidence>
<evidence type="ECO:0000256" key="1">
    <source>
        <dbReference type="ARBA" id="ARBA00004370"/>
    </source>
</evidence>
<dbReference type="STRING" id="1117943.SFHH103_02687"/>
<feature type="domain" description="GspD-like N0" evidence="10">
    <location>
        <begin position="94"/>
        <end position="159"/>
    </location>
</feature>
<evidence type="ECO:0000313" key="12">
    <source>
        <dbReference type="Proteomes" id="UP000007735"/>
    </source>
</evidence>
<feature type="region of interest" description="Disordered" evidence="7">
    <location>
        <begin position="38"/>
        <end position="62"/>
    </location>
</feature>
<sequence length="705" mass="75667">MRRGRFVLYMAIAMLAGCASENGDERWNALMEGVGKPAGSSAHGYPTSKAITGARGPNSAPRGFAQIGTGEFTGESLSAISAGKAADGSEGYTINLVDAPIAQAAKKILGDIMGYNYLVDPKVTGNITLQTSSPMSRQSLLDILEVSLATNGAAIVKKADRYEIVPISEATASNAIIGSRVPMNEPGMKVQVLQLNYIGADEMREIIEQVSKKSAVLRTDPTRNYIVVAGNNGELAAIREAISVFDVDWMKGMSTALYPLKASQPQELVKELNSVFGVDGGPNTKTIRFIPNTRLNAILAITSRPSYLPRVTSWIAKLDKIAETNEEQLFVYEIQNRPAAELAKVLQSVLATGPAGDGTVVRQSVVAPDLVAETVAAGGEGAPMEMPPEAAVEAPSVPVSSVPSVVADIENNALLISTTAREYQRIEQILRQLDVLPTQVFLEAIIAEVSLNDELKFGLRWYFEHNSDAFGLSDLASGAVAASFPGFNWTHLAGDAQMALQALSSVTNVKVISSPNLMVINNQQAKLQVGDQVPTVTQTSTSTTSADAAIVNSVELKDTGIILAVTPRINSSGRVMLDIQQEVSNVVETTTSGIDSPTIQQRKISTRVVVNDGESLALGGLIQEKKSLGQKKMPVLGDIPVFGNAFKSKTDGINRTELIIFIRPRIVRDVQEARQVTDEFRQQFDFGRTDTPGRRMQRDLVRVAN</sequence>
<keyword evidence="6" id="KW-0813">Transport</keyword>
<dbReference type="Pfam" id="PF21305">
    <property type="entry name" value="type_II_gspD_N0"/>
    <property type="match status" value="1"/>
</dbReference>
<evidence type="ECO:0000259" key="8">
    <source>
        <dbReference type="Pfam" id="PF00263"/>
    </source>
</evidence>
<proteinExistence type="inferred from homology"/>
<dbReference type="InterPro" id="IPR038591">
    <property type="entry name" value="NolW-like_sf"/>
</dbReference>
<evidence type="ECO:0000259" key="9">
    <source>
        <dbReference type="Pfam" id="PF03958"/>
    </source>
</evidence>
<feature type="domain" description="Type II/III secretion system secretin-like" evidence="8">
    <location>
        <begin position="502"/>
        <end position="668"/>
    </location>
</feature>
<feature type="domain" description="NolW-like" evidence="9">
    <location>
        <begin position="190"/>
        <end position="250"/>
    </location>
</feature>
<keyword evidence="4" id="KW-0472">Membrane</keyword>
<dbReference type="GO" id="GO:0009306">
    <property type="term" value="P:protein secretion"/>
    <property type="evidence" value="ECO:0007669"/>
    <property type="project" value="InterPro"/>
</dbReference>
<gene>
    <name evidence="11" type="ordered locus">SFHH103_02687</name>
</gene>
<dbReference type="eggNOG" id="COG4796">
    <property type="taxonomic scope" value="Bacteria"/>
</dbReference>
<dbReference type="PATRIC" id="fig|380.5.peg.2857"/>
<dbReference type="PANTHER" id="PTHR30332:SF25">
    <property type="entry name" value="SECRETIN XPSD"/>
    <property type="match status" value="1"/>
</dbReference>
<dbReference type="InterPro" id="IPR050810">
    <property type="entry name" value="Bact_Secretion_Sys_Channel"/>
</dbReference>
<dbReference type="AlphaFoldDB" id="G9AB91"/>
<dbReference type="Gene3D" id="3.30.1370.120">
    <property type="match status" value="3"/>
</dbReference>
<reference evidence="11 12" key="1">
    <citation type="journal article" date="2012" name="J. Bacteriol.">
        <title>Genome sequence of the soybean symbiont Sinorhizobium fredii HH103.</title>
        <authorList>
            <person name="Weidner S."/>
            <person name="Becker A."/>
            <person name="Bonilla I."/>
            <person name="Jaenicke S."/>
            <person name="Lloret J."/>
            <person name="Margaret I."/>
            <person name="Puhler A."/>
            <person name="Ruiz-Sainz J.E."/>
            <person name="Schneiker-Bekel S."/>
            <person name="Szczepanowski R."/>
            <person name="Vinardell J.M."/>
            <person name="Zehner S."/>
            <person name="Gottfert M."/>
        </authorList>
    </citation>
    <scope>NUCLEOTIDE SEQUENCE [LARGE SCALE GENOMIC DNA]</scope>
    <source>
        <strain evidence="11 12">HH103</strain>
    </source>
</reference>
<dbReference type="PANTHER" id="PTHR30332">
    <property type="entry name" value="PROBABLE GENERAL SECRETION PATHWAY PROTEIN D"/>
    <property type="match status" value="1"/>
</dbReference>